<name>A0A6A4EX12_9STRA</name>
<evidence type="ECO:0000313" key="2">
    <source>
        <dbReference type="EMBL" id="KAE9040975.1"/>
    </source>
</evidence>
<feature type="compositionally biased region" description="Polar residues" evidence="1">
    <location>
        <begin position="8"/>
        <end position="21"/>
    </location>
</feature>
<sequence length="124" mass="12402">MAVMFPPVSSTASDASASIGSTFPEDGPNKAPSALYADPCAATVPGTSPISLAVVSGAHRDFVSGPSASYVGRRAASVPDTSSSPPSVVSDARSIGRVAGGDVDTGRLGFRSRLYASLTVTFGH</sequence>
<reference evidence="3 4" key="1">
    <citation type="submission" date="2018-08" db="EMBL/GenBank/DDBJ databases">
        <title>Genomic investigation of the strawberry pathogen Phytophthora fragariae indicates pathogenicity is determined by transcriptional variation in three key races.</title>
        <authorList>
            <person name="Adams T.M."/>
            <person name="Armitage A.D."/>
            <person name="Sobczyk M.K."/>
            <person name="Bates H.J."/>
            <person name="Dunwell J.M."/>
            <person name="Nellist C.F."/>
            <person name="Harrison R.J."/>
        </authorList>
    </citation>
    <scope>NUCLEOTIDE SEQUENCE [LARGE SCALE GENOMIC DNA]</scope>
    <source>
        <strain evidence="2 5">SCRP324</strain>
        <strain evidence="3 4">SCRP333</strain>
    </source>
</reference>
<dbReference type="Proteomes" id="UP000435112">
    <property type="component" value="Unassembled WGS sequence"/>
</dbReference>
<comment type="caution">
    <text evidence="3">The sequence shown here is derived from an EMBL/GenBank/DDBJ whole genome shotgun (WGS) entry which is preliminary data.</text>
</comment>
<feature type="compositionally biased region" description="Low complexity" evidence="1">
    <location>
        <begin position="75"/>
        <end position="93"/>
    </location>
</feature>
<organism evidence="3 4">
    <name type="scientific">Phytophthora rubi</name>
    <dbReference type="NCBI Taxonomy" id="129364"/>
    <lineage>
        <taxon>Eukaryota</taxon>
        <taxon>Sar</taxon>
        <taxon>Stramenopiles</taxon>
        <taxon>Oomycota</taxon>
        <taxon>Peronosporomycetes</taxon>
        <taxon>Peronosporales</taxon>
        <taxon>Peronosporaceae</taxon>
        <taxon>Phytophthora</taxon>
    </lineage>
</organism>
<dbReference type="Proteomes" id="UP000434957">
    <property type="component" value="Unassembled WGS sequence"/>
</dbReference>
<evidence type="ECO:0000313" key="5">
    <source>
        <dbReference type="Proteomes" id="UP000435112"/>
    </source>
</evidence>
<proteinExistence type="predicted"/>
<evidence type="ECO:0000313" key="3">
    <source>
        <dbReference type="EMBL" id="KAE9324702.1"/>
    </source>
</evidence>
<protein>
    <submittedName>
        <fullName evidence="3">Uncharacterized protein</fullName>
    </submittedName>
</protein>
<dbReference type="AlphaFoldDB" id="A0A6A4EX12"/>
<evidence type="ECO:0000256" key="1">
    <source>
        <dbReference type="SAM" id="MobiDB-lite"/>
    </source>
</evidence>
<feature type="region of interest" description="Disordered" evidence="1">
    <location>
        <begin position="74"/>
        <end position="93"/>
    </location>
</feature>
<keyword evidence="4" id="KW-1185">Reference proteome</keyword>
<dbReference type="EMBL" id="QXFU01000188">
    <property type="protein sequence ID" value="KAE9040975.1"/>
    <property type="molecule type" value="Genomic_DNA"/>
</dbReference>
<evidence type="ECO:0000313" key="4">
    <source>
        <dbReference type="Proteomes" id="UP000434957"/>
    </source>
</evidence>
<gene>
    <name evidence="2" type="ORF">PR002_g4695</name>
    <name evidence="3" type="ORF">PR003_g16676</name>
</gene>
<feature type="region of interest" description="Disordered" evidence="1">
    <location>
        <begin position="1"/>
        <end position="30"/>
    </location>
</feature>
<dbReference type="EMBL" id="QXFT01001231">
    <property type="protein sequence ID" value="KAE9324702.1"/>
    <property type="molecule type" value="Genomic_DNA"/>
</dbReference>
<accession>A0A6A4EX12</accession>